<feature type="compositionally biased region" description="Basic and acidic residues" evidence="1">
    <location>
        <begin position="87"/>
        <end position="99"/>
    </location>
</feature>
<keyword evidence="4" id="KW-1185">Reference proteome</keyword>
<reference evidence="3 4" key="1">
    <citation type="journal article" date="2016" name="Fungal Biol.">
        <title>The genome of Xylona heveae provides a window into fungal endophytism.</title>
        <authorList>
            <person name="Gazis R."/>
            <person name="Kuo A."/>
            <person name="Riley R."/>
            <person name="LaButti K."/>
            <person name="Lipzen A."/>
            <person name="Lin J."/>
            <person name="Amirebrahimi M."/>
            <person name="Hesse C.N."/>
            <person name="Spatafora J.W."/>
            <person name="Henrissat B."/>
            <person name="Hainaut M."/>
            <person name="Grigoriev I.V."/>
            <person name="Hibbett D.S."/>
        </authorList>
    </citation>
    <scope>NUCLEOTIDE SEQUENCE [LARGE SCALE GENOMIC DNA]</scope>
    <source>
        <strain evidence="3 4">TC161</strain>
    </source>
</reference>
<evidence type="ECO:0000256" key="2">
    <source>
        <dbReference type="SAM" id="SignalP"/>
    </source>
</evidence>
<evidence type="ECO:0000313" key="4">
    <source>
        <dbReference type="Proteomes" id="UP000076632"/>
    </source>
</evidence>
<organism evidence="3 4">
    <name type="scientific">Xylona heveae (strain CBS 132557 / TC161)</name>
    <dbReference type="NCBI Taxonomy" id="1328760"/>
    <lineage>
        <taxon>Eukaryota</taxon>
        <taxon>Fungi</taxon>
        <taxon>Dikarya</taxon>
        <taxon>Ascomycota</taxon>
        <taxon>Pezizomycotina</taxon>
        <taxon>Xylonomycetes</taxon>
        <taxon>Xylonales</taxon>
        <taxon>Xylonaceae</taxon>
        <taxon>Xylona</taxon>
    </lineage>
</organism>
<evidence type="ECO:0000256" key="1">
    <source>
        <dbReference type="SAM" id="MobiDB-lite"/>
    </source>
</evidence>
<dbReference type="InParanoid" id="A0A165FQ34"/>
<gene>
    <name evidence="3" type="ORF">L228DRAFT_168827</name>
</gene>
<feature type="signal peptide" evidence="2">
    <location>
        <begin position="1"/>
        <end position="18"/>
    </location>
</feature>
<accession>A0A165FQ34</accession>
<dbReference type="GeneID" id="28894599"/>
<evidence type="ECO:0008006" key="5">
    <source>
        <dbReference type="Google" id="ProtNLM"/>
    </source>
</evidence>
<name>A0A165FQ34_XYLHT</name>
<sequence>MQGSASIRLLGVFVIGWSVELVGEVYRGTKYTYRHLRVGLLSSVRLKIHQEIFPVPSAQNTTASSQIQQPSFFTLFDFSLLCTSSRIEGKPSSSERLDLSSHLLLG</sequence>
<dbReference type="AlphaFoldDB" id="A0A165FQ34"/>
<evidence type="ECO:0000313" key="3">
    <source>
        <dbReference type="EMBL" id="KZF21243.1"/>
    </source>
</evidence>
<keyword evidence="2" id="KW-0732">Signal</keyword>
<proteinExistence type="predicted"/>
<dbReference type="EMBL" id="KV407461">
    <property type="protein sequence ID" value="KZF21243.1"/>
    <property type="molecule type" value="Genomic_DNA"/>
</dbReference>
<feature type="chain" id="PRO_5007857791" description="Secreted protein" evidence="2">
    <location>
        <begin position="19"/>
        <end position="106"/>
    </location>
</feature>
<protein>
    <recommendedName>
        <fullName evidence="5">Secreted protein</fullName>
    </recommendedName>
</protein>
<dbReference type="Proteomes" id="UP000076632">
    <property type="component" value="Unassembled WGS sequence"/>
</dbReference>
<feature type="region of interest" description="Disordered" evidence="1">
    <location>
        <begin position="87"/>
        <end position="106"/>
    </location>
</feature>
<dbReference type="RefSeq" id="XP_018186798.1">
    <property type="nucleotide sequence ID" value="XM_018329462.1"/>
</dbReference>